<name>A0ABT9XJL4_9BACL</name>
<dbReference type="PIRSF" id="PIRSF005690">
    <property type="entry name" value="GerBA"/>
    <property type="match status" value="1"/>
</dbReference>
<evidence type="ECO:0000256" key="4">
    <source>
        <dbReference type="SAM" id="Phobius"/>
    </source>
</evidence>
<evidence type="ECO:0000313" key="6">
    <source>
        <dbReference type="Proteomes" id="UP001232973"/>
    </source>
</evidence>
<dbReference type="Pfam" id="PF03323">
    <property type="entry name" value="GerA"/>
    <property type="match status" value="1"/>
</dbReference>
<comment type="caution">
    <text evidence="5">The sequence shown here is derived from an EMBL/GenBank/DDBJ whole genome shotgun (WGS) entry which is preliminary data.</text>
</comment>
<feature type="compositionally biased region" description="Basic and acidic residues" evidence="3">
    <location>
        <begin position="63"/>
        <end position="75"/>
    </location>
</feature>
<evidence type="ECO:0000256" key="1">
    <source>
        <dbReference type="ARBA" id="ARBA00005278"/>
    </source>
</evidence>
<evidence type="ECO:0000256" key="3">
    <source>
        <dbReference type="SAM" id="MobiDB-lite"/>
    </source>
</evidence>
<gene>
    <name evidence="5" type="ORF">J2S03_002098</name>
</gene>
<keyword evidence="2 4" id="KW-0472">Membrane</keyword>
<feature type="region of interest" description="Disordered" evidence="3">
    <location>
        <begin position="542"/>
        <end position="570"/>
    </location>
</feature>
<keyword evidence="4" id="KW-1133">Transmembrane helix</keyword>
<dbReference type="Proteomes" id="UP001232973">
    <property type="component" value="Unassembled WGS sequence"/>
</dbReference>
<dbReference type="InterPro" id="IPR050768">
    <property type="entry name" value="UPF0353/GerABKA_families"/>
</dbReference>
<keyword evidence="4" id="KW-0812">Transmembrane</keyword>
<feature type="region of interest" description="Disordered" evidence="3">
    <location>
        <begin position="1"/>
        <end position="75"/>
    </location>
</feature>
<feature type="transmembrane region" description="Helical" evidence="4">
    <location>
        <begin position="483"/>
        <end position="506"/>
    </location>
</feature>
<feature type="compositionally biased region" description="Low complexity" evidence="3">
    <location>
        <begin position="50"/>
        <end position="62"/>
    </location>
</feature>
<accession>A0ABT9XJL4</accession>
<protein>
    <submittedName>
        <fullName evidence="5">Spore germination protein KA</fullName>
    </submittedName>
</protein>
<feature type="transmembrane region" description="Helical" evidence="4">
    <location>
        <begin position="356"/>
        <end position="375"/>
    </location>
</feature>
<dbReference type="RefSeq" id="WP_307016270.1">
    <property type="nucleotide sequence ID" value="NZ_JAUANV010000017.1"/>
</dbReference>
<keyword evidence="6" id="KW-1185">Reference proteome</keyword>
<dbReference type="InterPro" id="IPR004995">
    <property type="entry name" value="Spore_Ger"/>
</dbReference>
<dbReference type="PANTHER" id="PTHR22550">
    <property type="entry name" value="SPORE GERMINATION PROTEIN"/>
    <property type="match status" value="1"/>
</dbReference>
<evidence type="ECO:0000256" key="2">
    <source>
        <dbReference type="ARBA" id="ARBA00023136"/>
    </source>
</evidence>
<dbReference type="EMBL" id="JAUSTP010000016">
    <property type="protein sequence ID" value="MDQ0190234.1"/>
    <property type="molecule type" value="Genomic_DNA"/>
</dbReference>
<feature type="transmembrane region" description="Helical" evidence="4">
    <location>
        <begin position="450"/>
        <end position="471"/>
    </location>
</feature>
<evidence type="ECO:0000313" key="5">
    <source>
        <dbReference type="EMBL" id="MDQ0190234.1"/>
    </source>
</evidence>
<proteinExistence type="inferred from homology"/>
<dbReference type="PANTHER" id="PTHR22550:SF5">
    <property type="entry name" value="LEUCINE ZIPPER PROTEIN 4"/>
    <property type="match status" value="1"/>
</dbReference>
<organism evidence="5 6">
    <name type="scientific">Alicyclobacillus cycloheptanicus</name>
    <dbReference type="NCBI Taxonomy" id="1457"/>
    <lineage>
        <taxon>Bacteria</taxon>
        <taxon>Bacillati</taxon>
        <taxon>Bacillota</taxon>
        <taxon>Bacilli</taxon>
        <taxon>Bacillales</taxon>
        <taxon>Alicyclobacillaceae</taxon>
        <taxon>Alicyclobacillus</taxon>
    </lineage>
</organism>
<comment type="similarity">
    <text evidence="1">Belongs to the GerABKA family.</text>
</comment>
<sequence length="570" mass="63002">MKVRRPRQRILLGRQSTQETTDRTDRAASFRSWDAAPSERAGRAVDGFGTSSDAHAASADATTGRDGRNQDLSPDLKENTDYLKSVFDHALDFVARSFRLADGREAAVVFSKALCDETRIDVDVLAPLMRVNAPELPTPYDDQSIESIGSRLPVSNSQAIHTLQDAVDHVLLTKVILFVDGQSTALSFDLSDGASRAVEEPSTESVIRGPREGFTEKLETNISLLRRRLRTPAFKMEVMEVGRYTKSKVMLCYLDEVASPQLLDEARRRLQRIDIDGIIDSGYIEELIEDTPYSPFPQLQNTERPDVVAANLLEGRIAILTDGSPFALIAPINLWGALQAAEDYYERYLIANAIRWLRYAFLVIALTLPASYVAITTFHPEMLPTRLLLTVAAARDVTPFPAVVECLMMEVTFEALREAGVRLPKTVGSAISIVGALVIGQAAVEAGIVSAPMVIVVSLTGIASFCIPRFNFAISIRMLRFPIILMAGFLGVFGIAISVLAVLIHLCSLRSFGQPYLQPVAPYNRDGMKDAISRVPRWQMMRRPREGKQNARRQSAAMKPSRRNPQGQEP</sequence>
<reference evidence="5 6" key="1">
    <citation type="submission" date="2023-07" db="EMBL/GenBank/DDBJ databases">
        <title>Genomic Encyclopedia of Type Strains, Phase IV (KMG-IV): sequencing the most valuable type-strain genomes for metagenomic binning, comparative biology and taxonomic classification.</title>
        <authorList>
            <person name="Goeker M."/>
        </authorList>
    </citation>
    <scope>NUCLEOTIDE SEQUENCE [LARGE SCALE GENOMIC DNA]</scope>
    <source>
        <strain evidence="5 6">DSM 4006</strain>
    </source>
</reference>